<dbReference type="EMBL" id="LWDE02001903">
    <property type="protein sequence ID" value="KAE8239083.1"/>
    <property type="molecule type" value="Genomic_DNA"/>
</dbReference>
<evidence type="ECO:0000256" key="1">
    <source>
        <dbReference type="ARBA" id="ARBA00022679"/>
    </source>
</evidence>
<comment type="caution">
    <text evidence="3">The sequence shown here is derived from an EMBL/GenBank/DDBJ whole genome shotgun (WGS) entry which is preliminary data.</text>
</comment>
<dbReference type="GO" id="GO:0008897">
    <property type="term" value="F:holo-[acyl-carrier-protein] synthase activity"/>
    <property type="evidence" value="ECO:0007669"/>
    <property type="project" value="InterPro"/>
</dbReference>
<evidence type="ECO:0000259" key="2">
    <source>
        <dbReference type="Pfam" id="PF18314"/>
    </source>
</evidence>
<sequence>VSASPAAAAASVPDEPLKATDTIRAILAQKLKKPIADIPLSKAIEDMVSDKSTLQNELIGDLQLDQAMVDYMQFYIDRIDPSMGPNYELAKTFGQQLIDNCKEAMVASARYKEVHDPTALHTKIDARGNIVYTEAKRIGVRKLEAYIKEMAVGTRIGPQINVEKARENIGELWMLIKNEPSMSKLSKATLKSVYIEAVRSLGSL</sequence>
<reference evidence="3" key="2">
    <citation type="journal article" date="2019" name="IMA Fungus">
        <title>Genome sequencing and comparison of five Tilletia species to identify candidate genes for the detection of regulated species infecting wheat.</title>
        <authorList>
            <person name="Nguyen H.D.T."/>
            <person name="Sultana T."/>
            <person name="Kesanakurti P."/>
            <person name="Hambleton S."/>
        </authorList>
    </citation>
    <scope>NUCLEOTIDE SEQUENCE</scope>
    <source>
        <strain evidence="3">DAOMC 236426</strain>
    </source>
</reference>
<dbReference type="Proteomes" id="UP000077684">
    <property type="component" value="Unassembled WGS sequence"/>
</dbReference>
<evidence type="ECO:0000313" key="3">
    <source>
        <dbReference type="EMBL" id="KAE8239083.1"/>
    </source>
</evidence>
<keyword evidence="1" id="KW-0808">Transferase</keyword>
<dbReference type="PANTHER" id="PTHR10982:SF21">
    <property type="entry name" value="FATTY ACID SYNTHASE SUBUNIT BETA"/>
    <property type="match status" value="1"/>
</dbReference>
<dbReference type="Gene3D" id="3.40.50.720">
    <property type="entry name" value="NAD(P)-binding Rossmann-like Domain"/>
    <property type="match status" value="1"/>
</dbReference>
<dbReference type="Pfam" id="PF18314">
    <property type="entry name" value="FAS_I_H"/>
    <property type="match status" value="1"/>
</dbReference>
<dbReference type="PANTHER" id="PTHR10982">
    <property type="entry name" value="MALONYL COA-ACYL CARRIER PROTEIN TRANSACYLASE"/>
    <property type="match status" value="1"/>
</dbReference>
<gene>
    <name evidence="3" type="ORF">A4X06_0g8516</name>
</gene>
<reference evidence="3" key="1">
    <citation type="submission" date="2016-04" db="EMBL/GenBank/DDBJ databases">
        <authorList>
            <person name="Nguyen H.D."/>
            <person name="Samba Siva P."/>
            <person name="Cullis J."/>
            <person name="Levesque C.A."/>
            <person name="Hambleton S."/>
        </authorList>
    </citation>
    <scope>NUCLEOTIDE SEQUENCE</scope>
    <source>
        <strain evidence="3">DAOMC 236426</strain>
    </source>
</reference>
<protein>
    <recommendedName>
        <fullName evidence="2">Fatty acid synthase type I helical domain-containing protein</fullName>
    </recommendedName>
</protein>
<organism evidence="3 4">
    <name type="scientific">Tilletia controversa</name>
    <name type="common">dwarf bunt fungus</name>
    <dbReference type="NCBI Taxonomy" id="13291"/>
    <lineage>
        <taxon>Eukaryota</taxon>
        <taxon>Fungi</taxon>
        <taxon>Dikarya</taxon>
        <taxon>Basidiomycota</taxon>
        <taxon>Ustilaginomycotina</taxon>
        <taxon>Exobasidiomycetes</taxon>
        <taxon>Tilletiales</taxon>
        <taxon>Tilletiaceae</taxon>
        <taxon>Tilletia</taxon>
    </lineage>
</organism>
<dbReference type="AlphaFoldDB" id="A0A8X7ST71"/>
<proteinExistence type="predicted"/>
<dbReference type="InterPro" id="IPR041550">
    <property type="entry name" value="FASI_helical"/>
</dbReference>
<dbReference type="InterPro" id="IPR050830">
    <property type="entry name" value="Fungal_FAS"/>
</dbReference>
<evidence type="ECO:0000313" key="4">
    <source>
        <dbReference type="Proteomes" id="UP000077684"/>
    </source>
</evidence>
<feature type="non-terminal residue" evidence="3">
    <location>
        <position position="204"/>
    </location>
</feature>
<accession>A0A8X7ST71</accession>
<keyword evidence="4" id="KW-1185">Reference proteome</keyword>
<feature type="domain" description="Fatty acid synthase type I helical" evidence="2">
    <location>
        <begin position="63"/>
        <end position="154"/>
    </location>
</feature>
<name>A0A8X7ST71_9BASI</name>